<proteinExistence type="predicted"/>
<dbReference type="GO" id="GO:0006508">
    <property type="term" value="P:proteolysis"/>
    <property type="evidence" value="ECO:0007669"/>
    <property type="project" value="UniProtKB-KW"/>
</dbReference>
<dbReference type="Gene3D" id="2.10.109.10">
    <property type="entry name" value="Umud Fragment, subunit A"/>
    <property type="match status" value="1"/>
</dbReference>
<keyword evidence="4 12" id="KW-0378">Hydrolase</keyword>
<evidence type="ECO:0000256" key="9">
    <source>
        <dbReference type="ARBA" id="ARBA00045533"/>
    </source>
</evidence>
<dbReference type="EMBL" id="JBHTAS010000001">
    <property type="protein sequence ID" value="MFC7139395.1"/>
    <property type="molecule type" value="Genomic_DNA"/>
</dbReference>
<evidence type="ECO:0000256" key="1">
    <source>
        <dbReference type="ARBA" id="ARBA00004648"/>
    </source>
</evidence>
<keyword evidence="13" id="KW-1185">Reference proteome</keyword>
<sequence length="153" mass="16076">MRNRHLLVTAAVLLVVAPVLGHVAMSLAPGTASYVVSSDSMAPTFASGSLVYVGATGDYGAGDVITFRHGDRTVTHRVVEETDRGYVTRGDANDRLDDWRVEESQVVGEVLLSVPVYGALLAFAGTPLGYLLGVVLPASVLILVEVRALAGQL</sequence>
<dbReference type="InterPro" id="IPR015927">
    <property type="entry name" value="Peptidase_S24_S26A/B/C"/>
</dbReference>
<evidence type="ECO:0000259" key="11">
    <source>
        <dbReference type="Pfam" id="PF00717"/>
    </source>
</evidence>
<evidence type="ECO:0000256" key="7">
    <source>
        <dbReference type="ARBA" id="ARBA00022989"/>
    </source>
</evidence>
<feature type="domain" description="Peptidase S24/S26A/S26B/S26C" evidence="11">
    <location>
        <begin position="32"/>
        <end position="110"/>
    </location>
</feature>
<dbReference type="InterPro" id="IPR036286">
    <property type="entry name" value="LexA/Signal_pep-like_sf"/>
</dbReference>
<evidence type="ECO:0000256" key="8">
    <source>
        <dbReference type="ARBA" id="ARBA00023136"/>
    </source>
</evidence>
<dbReference type="GeneID" id="78819651"/>
<reference evidence="12 13" key="1">
    <citation type="journal article" date="2019" name="Int. J. Syst. Evol. Microbiol.">
        <title>The Global Catalogue of Microorganisms (GCM) 10K type strain sequencing project: providing services to taxonomists for standard genome sequencing and annotation.</title>
        <authorList>
            <consortium name="The Broad Institute Genomics Platform"/>
            <consortium name="The Broad Institute Genome Sequencing Center for Infectious Disease"/>
            <person name="Wu L."/>
            <person name="Ma J."/>
        </authorList>
    </citation>
    <scope>NUCLEOTIDE SEQUENCE [LARGE SCALE GENOMIC DNA]</scope>
    <source>
        <strain evidence="12 13">XZYJT29</strain>
    </source>
</reference>
<evidence type="ECO:0000256" key="5">
    <source>
        <dbReference type="ARBA" id="ARBA00022824"/>
    </source>
</evidence>
<dbReference type="RefSeq" id="WP_274324985.1">
    <property type="nucleotide sequence ID" value="NZ_CP118158.1"/>
</dbReference>
<keyword evidence="5" id="KW-0256">Endoplasmic reticulum</keyword>
<evidence type="ECO:0000313" key="12">
    <source>
        <dbReference type="EMBL" id="MFC7139395.1"/>
    </source>
</evidence>
<dbReference type="GO" id="GO:0009003">
    <property type="term" value="F:signal peptidase activity"/>
    <property type="evidence" value="ECO:0007669"/>
    <property type="project" value="UniProtKB-EC"/>
</dbReference>
<keyword evidence="8 10" id="KW-0472">Membrane</keyword>
<keyword evidence="3 10" id="KW-0812">Transmembrane</keyword>
<protein>
    <submittedName>
        <fullName evidence="12">Signal peptidase I</fullName>
        <ecNumber evidence="12">3.4.21.89</ecNumber>
    </submittedName>
</protein>
<accession>A0ABD5XWG1</accession>
<organism evidence="12 13">
    <name type="scientific">Halosimplex aquaticum</name>
    <dbReference type="NCBI Taxonomy" id="3026162"/>
    <lineage>
        <taxon>Archaea</taxon>
        <taxon>Methanobacteriati</taxon>
        <taxon>Methanobacteriota</taxon>
        <taxon>Stenosarchaea group</taxon>
        <taxon>Halobacteria</taxon>
        <taxon>Halobacteriales</taxon>
        <taxon>Haloarculaceae</taxon>
        <taxon>Halosimplex</taxon>
    </lineage>
</organism>
<dbReference type="CDD" id="cd06530">
    <property type="entry name" value="S26_SPase_I"/>
    <property type="match status" value="1"/>
</dbReference>
<dbReference type="EC" id="3.4.21.89" evidence="12"/>
<evidence type="ECO:0000256" key="4">
    <source>
        <dbReference type="ARBA" id="ARBA00022801"/>
    </source>
</evidence>
<evidence type="ECO:0000256" key="3">
    <source>
        <dbReference type="ARBA" id="ARBA00022692"/>
    </source>
</evidence>
<comment type="caution">
    <text evidence="12">The sequence shown here is derived from an EMBL/GenBank/DDBJ whole genome shotgun (WGS) entry which is preliminary data.</text>
</comment>
<evidence type="ECO:0000256" key="6">
    <source>
        <dbReference type="ARBA" id="ARBA00022968"/>
    </source>
</evidence>
<dbReference type="PROSITE" id="PS00501">
    <property type="entry name" value="SPASE_I_1"/>
    <property type="match status" value="1"/>
</dbReference>
<evidence type="ECO:0000256" key="2">
    <source>
        <dbReference type="ARBA" id="ARBA00022670"/>
    </source>
</evidence>
<dbReference type="InterPro" id="IPR001733">
    <property type="entry name" value="Peptidase_S26B"/>
</dbReference>
<dbReference type="InterPro" id="IPR019756">
    <property type="entry name" value="Pept_S26A_signal_pept_1_Ser-AS"/>
</dbReference>
<dbReference type="NCBIfam" id="TIGR02228">
    <property type="entry name" value="sigpep_I_arch"/>
    <property type="match status" value="1"/>
</dbReference>
<feature type="transmembrane region" description="Helical" evidence="10">
    <location>
        <begin position="116"/>
        <end position="144"/>
    </location>
</feature>
<evidence type="ECO:0000313" key="13">
    <source>
        <dbReference type="Proteomes" id="UP001596432"/>
    </source>
</evidence>
<keyword evidence="7 10" id="KW-1133">Transmembrane helix</keyword>
<comment type="function">
    <text evidence="9">Catalytic component of the signal peptidase complex (SPC) which catalyzes the cleavage of N-terminal signal sequences from nascent proteins as they are translocated into the lumen of the endoplasmic reticulum. Specifically cleaves N-terminal signal peptides that contain a hydrophobic alpha-helix (h-region) shorter than 18-20 amino acids.</text>
</comment>
<keyword evidence="2" id="KW-0645">Protease</keyword>
<name>A0ABD5XWG1_9EURY</name>
<evidence type="ECO:0000256" key="10">
    <source>
        <dbReference type="SAM" id="Phobius"/>
    </source>
</evidence>
<dbReference type="Pfam" id="PF00717">
    <property type="entry name" value="Peptidase_S24"/>
    <property type="match status" value="1"/>
</dbReference>
<gene>
    <name evidence="12" type="ORF">ACFQMA_06030</name>
</gene>
<keyword evidence="6" id="KW-0735">Signal-anchor</keyword>
<dbReference type="AlphaFoldDB" id="A0ABD5XWG1"/>
<dbReference type="InterPro" id="IPR019533">
    <property type="entry name" value="Peptidase_S26"/>
</dbReference>
<dbReference type="Proteomes" id="UP001596432">
    <property type="component" value="Unassembled WGS sequence"/>
</dbReference>
<dbReference type="SUPFAM" id="SSF51306">
    <property type="entry name" value="LexA/Signal peptidase"/>
    <property type="match status" value="1"/>
</dbReference>
<comment type="subcellular location">
    <subcellularLocation>
        <location evidence="1">Endoplasmic reticulum membrane</location>
        <topology evidence="1">Single-pass type II membrane protein</topology>
    </subcellularLocation>
</comment>